<accession>A0A2N3HGP0</accession>
<sequence length="135" mass="15899">MFIKLEKYIIIVMAIVLFLVLLLYFSYNPSDSSIFPKCPFYSLTGFYCPGCGSQRAIHKFLHGDIFEGFKHNFLIMLLPTVLIYDWSVILFNKYSSKKIKNILHYSKTTYSIFIIIPLFWILRNINFYPFSILAP</sequence>
<organism evidence="2 3">
    <name type="scientific">Confluentibacter flavum</name>
    <dbReference type="NCBI Taxonomy" id="1909700"/>
    <lineage>
        <taxon>Bacteria</taxon>
        <taxon>Pseudomonadati</taxon>
        <taxon>Bacteroidota</taxon>
        <taxon>Flavobacteriia</taxon>
        <taxon>Flavobacteriales</taxon>
        <taxon>Flavobacteriaceae</taxon>
        <taxon>Confluentibacter</taxon>
    </lineage>
</organism>
<evidence type="ECO:0000313" key="3">
    <source>
        <dbReference type="Proteomes" id="UP000233435"/>
    </source>
</evidence>
<feature type="transmembrane region" description="Helical" evidence="1">
    <location>
        <begin position="112"/>
        <end position="134"/>
    </location>
</feature>
<feature type="transmembrane region" description="Helical" evidence="1">
    <location>
        <begin position="7"/>
        <end position="27"/>
    </location>
</feature>
<dbReference type="EMBL" id="PJEO01000052">
    <property type="protein sequence ID" value="PKQ44125.1"/>
    <property type="molecule type" value="Genomic_DNA"/>
</dbReference>
<feature type="transmembrane region" description="Helical" evidence="1">
    <location>
        <begin position="73"/>
        <end position="91"/>
    </location>
</feature>
<keyword evidence="1" id="KW-1133">Transmembrane helix</keyword>
<dbReference type="Proteomes" id="UP000233435">
    <property type="component" value="Unassembled WGS sequence"/>
</dbReference>
<protein>
    <recommendedName>
        <fullName evidence="4">DUF2752 domain-containing protein</fullName>
    </recommendedName>
</protein>
<name>A0A2N3HGP0_9FLAO</name>
<gene>
    <name evidence="2" type="ORF">CSW08_15130</name>
</gene>
<proteinExistence type="predicted"/>
<evidence type="ECO:0008006" key="4">
    <source>
        <dbReference type="Google" id="ProtNLM"/>
    </source>
</evidence>
<dbReference type="OrthoDB" id="9815897at2"/>
<dbReference type="Pfam" id="PF10825">
    <property type="entry name" value="DUF2752"/>
    <property type="match status" value="1"/>
</dbReference>
<comment type="caution">
    <text evidence="2">The sequence shown here is derived from an EMBL/GenBank/DDBJ whole genome shotgun (WGS) entry which is preliminary data.</text>
</comment>
<dbReference type="AlphaFoldDB" id="A0A2N3HGP0"/>
<keyword evidence="1" id="KW-0472">Membrane</keyword>
<reference evidence="2 3" key="1">
    <citation type="submission" date="2017-12" db="EMBL/GenBank/DDBJ databases">
        <title>Confluentibacter flavum sp. nov., isolated from the saline lake.</title>
        <authorList>
            <person name="Yu L."/>
        </authorList>
    </citation>
    <scope>NUCLEOTIDE SEQUENCE [LARGE SCALE GENOMIC DNA]</scope>
    <source>
        <strain evidence="2 3">3B</strain>
    </source>
</reference>
<evidence type="ECO:0000256" key="1">
    <source>
        <dbReference type="SAM" id="Phobius"/>
    </source>
</evidence>
<dbReference type="InterPro" id="IPR021215">
    <property type="entry name" value="DUF2752"/>
</dbReference>
<keyword evidence="1" id="KW-0812">Transmembrane</keyword>
<evidence type="ECO:0000313" key="2">
    <source>
        <dbReference type="EMBL" id="PKQ44125.1"/>
    </source>
</evidence>
<keyword evidence="3" id="KW-1185">Reference proteome</keyword>